<dbReference type="SFLD" id="SFLDS00003">
    <property type="entry name" value="Haloacid_Dehalogenase"/>
    <property type="match status" value="1"/>
</dbReference>
<evidence type="ECO:0000256" key="7">
    <source>
        <dbReference type="ARBA" id="ARBA00022840"/>
    </source>
</evidence>
<evidence type="ECO:0000313" key="15">
    <source>
        <dbReference type="EMBL" id="VVC77041.1"/>
    </source>
</evidence>
<keyword evidence="10 11" id="KW-0472">Membrane</keyword>
<dbReference type="KEGG" id="asip:AQUSIP_23680"/>
<evidence type="ECO:0000256" key="9">
    <source>
        <dbReference type="ARBA" id="ARBA00022989"/>
    </source>
</evidence>
<sequence>MAEPESNNTPDEKCCAHSSHHHKHHSPSASPPGKQSLRGDKQASYTCPMHPEIIQQGPGSCPICGMSLEPMAVSAGEEPNEELMDMSWRFWLGVVFTVPIFFLTMGADIPLLSNWVRAIPPGVSSWAQLILAVPVVFYSAWPLMTKAGQSLIRFSLNMFTLIALGIGVAFGYSVIAVIFPGLFPPAFKGMHGQVNLYFEAAAAITVLVLLGQIMEIKGRERTGLALRALLDLTPKLARKIMADESEVDVPLGEVHVNDRLRVRPGEKIPVDGVIVEGSSAIDESMITGESLPVEKAKDAKVIGGTVNLTGTFIMLAQHVGSETMLSQIVQQVAEAQHSRAPIQRLADSISAYFVPAVIGIAVITFFAWTLFGPDPAMTYGLVSAISVLIIACPCAVGLATPMSIMVGMGRGAQAGILIKNAESLERFEKVSVLVVDKTGTLTLGKPQINKTVPMTGYSESDLLFYAASLESHSEHPLAGAILSAAKTRNITIQRPDQFHAEVGKGIIGMVDQKRVALGNNKLLEMLGISQGSIQEPAEQLRRDGGTVMFVVVEDRIAGLISVADTIKPTTPEALNALRDEGLQIMMVTGDNATTAAAIADRLKIASFEADVLPHKKTEVIKRLRDEGNIVAMAGDGINDAAALAEADIGIAMGTGTDIAMQSANITLVKGDLTGISRARKLSQHVMRNIRENLFLAFIYNALCIPIAAGVLFPWTGMLLSPIFAAAAMSLSSVSVILNASRLRKIRLQ</sequence>
<dbReference type="NCBIfam" id="TIGR01494">
    <property type="entry name" value="ATPase_P-type"/>
    <property type="match status" value="1"/>
</dbReference>
<dbReference type="GO" id="GO:0005886">
    <property type="term" value="C:plasma membrane"/>
    <property type="evidence" value="ECO:0007669"/>
    <property type="project" value="UniProtKB-SubCell"/>
</dbReference>
<dbReference type="Gene3D" id="3.40.50.1000">
    <property type="entry name" value="HAD superfamily/HAD-like"/>
    <property type="match status" value="1"/>
</dbReference>
<dbReference type="NCBIfam" id="TIGR01525">
    <property type="entry name" value="ATPase-IB_hvy"/>
    <property type="match status" value="1"/>
</dbReference>
<evidence type="ECO:0000256" key="4">
    <source>
        <dbReference type="ARBA" id="ARBA00022692"/>
    </source>
</evidence>
<feature type="transmembrane region" description="Helical" evidence="11">
    <location>
        <begin position="377"/>
        <end position="400"/>
    </location>
</feature>
<gene>
    <name evidence="15" type="primary">silP</name>
    <name evidence="15" type="ORF">AQUSIP_23680</name>
</gene>
<dbReference type="OrthoDB" id="9814270at2"/>
<evidence type="ECO:0000313" key="16">
    <source>
        <dbReference type="Proteomes" id="UP000324194"/>
    </source>
</evidence>
<evidence type="ECO:0000256" key="12">
    <source>
        <dbReference type="SAM" id="MobiDB-lite"/>
    </source>
</evidence>
<evidence type="ECO:0000256" key="10">
    <source>
        <dbReference type="ARBA" id="ARBA00023136"/>
    </source>
</evidence>
<dbReference type="InterPro" id="IPR027256">
    <property type="entry name" value="P-typ_ATPase_IB"/>
</dbReference>
<dbReference type="PROSITE" id="PS00154">
    <property type="entry name" value="ATPASE_E1_E2"/>
    <property type="match status" value="1"/>
</dbReference>
<dbReference type="PANTHER" id="PTHR43520">
    <property type="entry name" value="ATP7, ISOFORM B"/>
    <property type="match status" value="1"/>
</dbReference>
<dbReference type="SUPFAM" id="SSF81665">
    <property type="entry name" value="Calcium ATPase, transmembrane domain M"/>
    <property type="match status" value="1"/>
</dbReference>
<keyword evidence="7 11" id="KW-0067">ATP-binding</keyword>
<organism evidence="15 16">
    <name type="scientific">Aquicella siphonis</name>
    <dbReference type="NCBI Taxonomy" id="254247"/>
    <lineage>
        <taxon>Bacteria</taxon>
        <taxon>Pseudomonadati</taxon>
        <taxon>Pseudomonadota</taxon>
        <taxon>Gammaproteobacteria</taxon>
        <taxon>Legionellales</taxon>
        <taxon>Coxiellaceae</taxon>
        <taxon>Aquicella</taxon>
    </lineage>
</organism>
<dbReference type="PRINTS" id="PR00119">
    <property type="entry name" value="CATATPASE"/>
</dbReference>
<dbReference type="EMBL" id="LR699120">
    <property type="protein sequence ID" value="VVC77041.1"/>
    <property type="molecule type" value="Genomic_DNA"/>
</dbReference>
<dbReference type="InterPro" id="IPR045800">
    <property type="entry name" value="HMBD"/>
</dbReference>
<feature type="transmembrane region" description="Helical" evidence="11">
    <location>
        <begin position="194"/>
        <end position="211"/>
    </location>
</feature>
<feature type="transmembrane region" description="Helical" evidence="11">
    <location>
        <begin position="718"/>
        <end position="739"/>
    </location>
</feature>
<feature type="region of interest" description="Disordered" evidence="12">
    <location>
        <begin position="1"/>
        <end position="43"/>
    </location>
</feature>
<proteinExistence type="inferred from homology"/>
<feature type="domain" description="Heavy metal binding" evidence="14">
    <location>
        <begin position="45"/>
        <end position="70"/>
    </location>
</feature>
<feature type="transmembrane region" description="Helical" evidence="11">
    <location>
        <begin position="125"/>
        <end position="144"/>
    </location>
</feature>
<evidence type="ECO:0000256" key="3">
    <source>
        <dbReference type="ARBA" id="ARBA00022475"/>
    </source>
</evidence>
<dbReference type="InterPro" id="IPR023214">
    <property type="entry name" value="HAD_sf"/>
</dbReference>
<dbReference type="NCBIfam" id="TIGR01511">
    <property type="entry name" value="ATPase-IB1_Cu"/>
    <property type="match status" value="1"/>
</dbReference>
<dbReference type="GO" id="GO:0060003">
    <property type="term" value="P:copper ion export"/>
    <property type="evidence" value="ECO:0007669"/>
    <property type="project" value="UniProtKB-ARBA"/>
</dbReference>
<dbReference type="GO" id="GO:0043682">
    <property type="term" value="F:P-type divalent copper transporter activity"/>
    <property type="evidence" value="ECO:0007669"/>
    <property type="project" value="TreeGrafter"/>
</dbReference>
<accession>A0A5E4PKU9</accession>
<keyword evidence="9 11" id="KW-1133">Transmembrane helix</keyword>
<evidence type="ECO:0000256" key="6">
    <source>
        <dbReference type="ARBA" id="ARBA00022741"/>
    </source>
</evidence>
<evidence type="ECO:0000259" key="13">
    <source>
        <dbReference type="Pfam" id="PF00122"/>
    </source>
</evidence>
<keyword evidence="4 11" id="KW-0812">Transmembrane</keyword>
<feature type="domain" description="P-type ATPase A" evidence="13">
    <location>
        <begin position="232"/>
        <end position="332"/>
    </location>
</feature>
<dbReference type="SUPFAM" id="SSF56784">
    <property type="entry name" value="HAD-like"/>
    <property type="match status" value="1"/>
</dbReference>
<dbReference type="RefSeq" id="WP_148340444.1">
    <property type="nucleotide sequence ID" value="NZ_LR699120.1"/>
</dbReference>
<dbReference type="GO" id="GO:0055070">
    <property type="term" value="P:copper ion homeostasis"/>
    <property type="evidence" value="ECO:0007669"/>
    <property type="project" value="TreeGrafter"/>
</dbReference>
<dbReference type="CDD" id="cd02094">
    <property type="entry name" value="P-type_ATPase_Cu-like"/>
    <property type="match status" value="1"/>
</dbReference>
<dbReference type="InterPro" id="IPR023299">
    <property type="entry name" value="ATPase_P-typ_cyto_dom_N"/>
</dbReference>
<dbReference type="InterPro" id="IPR008250">
    <property type="entry name" value="ATPase_P-typ_transduc_dom_A_sf"/>
</dbReference>
<dbReference type="PANTHER" id="PTHR43520:SF8">
    <property type="entry name" value="P-TYPE CU(+) TRANSPORTER"/>
    <property type="match status" value="1"/>
</dbReference>
<dbReference type="Pfam" id="PF19335">
    <property type="entry name" value="HMBD"/>
    <property type="match status" value="1"/>
</dbReference>
<feature type="transmembrane region" description="Helical" evidence="11">
    <location>
        <begin position="349"/>
        <end position="371"/>
    </location>
</feature>
<dbReference type="SFLD" id="SFLDF00027">
    <property type="entry name" value="p-type_atpase"/>
    <property type="match status" value="1"/>
</dbReference>
<dbReference type="InterPro" id="IPR018303">
    <property type="entry name" value="ATPase_P-typ_P_site"/>
</dbReference>
<feature type="transmembrane region" description="Helical" evidence="11">
    <location>
        <begin position="90"/>
        <end position="113"/>
    </location>
</feature>
<feature type="transmembrane region" description="Helical" evidence="11">
    <location>
        <begin position="693"/>
        <end position="712"/>
    </location>
</feature>
<dbReference type="SFLD" id="SFLDG00002">
    <property type="entry name" value="C1.7:_P-type_atpase_like"/>
    <property type="match status" value="1"/>
</dbReference>
<dbReference type="GO" id="GO:0005507">
    <property type="term" value="F:copper ion binding"/>
    <property type="evidence" value="ECO:0007669"/>
    <property type="project" value="TreeGrafter"/>
</dbReference>
<feature type="transmembrane region" description="Helical" evidence="11">
    <location>
        <begin position="156"/>
        <end position="182"/>
    </location>
</feature>
<dbReference type="InterPro" id="IPR023298">
    <property type="entry name" value="ATPase_P-typ_TM_dom_sf"/>
</dbReference>
<protein>
    <submittedName>
        <fullName evidence="15">Silver exporting P-type ATPase</fullName>
    </submittedName>
</protein>
<keyword evidence="3 11" id="KW-1003">Cell membrane</keyword>
<dbReference type="GO" id="GO:0016887">
    <property type="term" value="F:ATP hydrolysis activity"/>
    <property type="evidence" value="ECO:0007669"/>
    <property type="project" value="InterPro"/>
</dbReference>
<dbReference type="AlphaFoldDB" id="A0A5E4PKU9"/>
<dbReference type="PRINTS" id="PR00943">
    <property type="entry name" value="CUATPASE"/>
</dbReference>
<dbReference type="GO" id="GO:0005524">
    <property type="term" value="F:ATP binding"/>
    <property type="evidence" value="ECO:0007669"/>
    <property type="project" value="UniProtKB-UniRule"/>
</dbReference>
<dbReference type="Pfam" id="PF00702">
    <property type="entry name" value="Hydrolase"/>
    <property type="match status" value="1"/>
</dbReference>
<evidence type="ECO:0000256" key="11">
    <source>
        <dbReference type="RuleBase" id="RU362081"/>
    </source>
</evidence>
<dbReference type="Gene3D" id="3.40.1110.10">
    <property type="entry name" value="Calcium-transporting ATPase, cytoplasmic domain N"/>
    <property type="match status" value="1"/>
</dbReference>
<dbReference type="InterPro" id="IPR059000">
    <property type="entry name" value="ATPase_P-type_domA"/>
</dbReference>
<evidence type="ECO:0000256" key="2">
    <source>
        <dbReference type="ARBA" id="ARBA00006024"/>
    </source>
</evidence>
<reference evidence="15 16" key="1">
    <citation type="submission" date="2019-08" db="EMBL/GenBank/DDBJ databases">
        <authorList>
            <person name="Guy L."/>
        </authorList>
    </citation>
    <scope>NUCLEOTIDE SEQUENCE [LARGE SCALE GENOMIC DNA]</scope>
    <source>
        <strain evidence="15 16">SGT-108</strain>
    </source>
</reference>
<name>A0A5E4PKU9_9COXI</name>
<dbReference type="InterPro" id="IPR036412">
    <property type="entry name" value="HAD-like_sf"/>
</dbReference>
<evidence type="ECO:0000259" key="14">
    <source>
        <dbReference type="Pfam" id="PF19335"/>
    </source>
</evidence>
<keyword evidence="6 11" id="KW-0547">Nucleotide-binding</keyword>
<comment type="similarity">
    <text evidence="2 11">Belongs to the cation transport ATPase (P-type) (TC 3.A.3) family. Type IB subfamily.</text>
</comment>
<keyword evidence="16" id="KW-1185">Reference proteome</keyword>
<evidence type="ECO:0000256" key="1">
    <source>
        <dbReference type="ARBA" id="ARBA00004651"/>
    </source>
</evidence>
<dbReference type="FunFam" id="2.70.150.10:FF:000020">
    <property type="entry name" value="Copper-exporting P-type ATPase A"/>
    <property type="match status" value="1"/>
</dbReference>
<comment type="subcellular location">
    <subcellularLocation>
        <location evidence="1">Cell membrane</location>
        <topology evidence="1">Multi-pass membrane protein</topology>
    </subcellularLocation>
</comment>
<dbReference type="InterPro" id="IPR044492">
    <property type="entry name" value="P_typ_ATPase_HD_dom"/>
</dbReference>
<dbReference type="Proteomes" id="UP000324194">
    <property type="component" value="Chromosome 2"/>
</dbReference>
<evidence type="ECO:0000256" key="8">
    <source>
        <dbReference type="ARBA" id="ARBA00022967"/>
    </source>
</evidence>
<evidence type="ECO:0000256" key="5">
    <source>
        <dbReference type="ARBA" id="ARBA00022723"/>
    </source>
</evidence>
<dbReference type="InterPro" id="IPR001757">
    <property type="entry name" value="P_typ_ATPase"/>
</dbReference>
<dbReference type="Pfam" id="PF00122">
    <property type="entry name" value="E1-E2_ATPase"/>
    <property type="match status" value="1"/>
</dbReference>
<keyword evidence="8" id="KW-1278">Translocase</keyword>
<keyword evidence="5 11" id="KW-0479">Metal-binding</keyword>
<dbReference type="SUPFAM" id="SSF81653">
    <property type="entry name" value="Calcium ATPase, transduction domain A"/>
    <property type="match status" value="1"/>
</dbReference>
<dbReference type="Gene3D" id="2.70.150.10">
    <property type="entry name" value="Calcium-transporting ATPase, cytoplasmic transduction domain A"/>
    <property type="match status" value="1"/>
</dbReference>